<gene>
    <name evidence="1" type="ORF">TH53_13905</name>
</gene>
<protein>
    <recommendedName>
        <fullName evidence="3">Secretin/TonB short N-terminal domain-containing protein</fullName>
    </recommendedName>
</protein>
<dbReference type="SUPFAM" id="SSF49464">
    <property type="entry name" value="Carboxypeptidase regulatory domain-like"/>
    <property type="match status" value="1"/>
</dbReference>
<dbReference type="Proteomes" id="UP000032049">
    <property type="component" value="Unassembled WGS sequence"/>
</dbReference>
<dbReference type="STRING" id="1503925.TH53_13905"/>
<comment type="caution">
    <text evidence="1">The sequence shown here is derived from an EMBL/GenBank/DDBJ whole genome shotgun (WGS) entry which is preliminary data.</text>
</comment>
<sequence>MRSSTYKILVILLFSCLANSIYAQSILARKISLHVVNQRLGKVMNIMEEKGAFGFSYASKIVPKDSIVNLQADGITIKEALDLLLNEHYEYKETRNFIVLRYAPLQLSLITDKASGDQHLYTISGYIVDERSGRKIHNASVYEKSLAQATLTREDGYFEIALRNIYQPIALTASKENYKEVTTFYLSEVNIQQKNKHVDTAYTAGDFEDIANIGIARFLTSAKQQIHSLNLGGIISQAPYQLSLTPAINTHGTFSGQIVNDISLNLFGGYNAGVDGVEVGGIFNINKMNVNGFQLAGLFNISGGSVSGVQLSGIYNDVWGNVSGTQLTGIKNNIKGSRSGVQLAGLFNNVQKNSSGFQLAGLFNSVHGKVSGVQIAGLFNQADRSDGLQIGLINIARSSSGYSLGLLNFIGDGYNKVSLGYNETIDLNIALKTGTKKLYTLWLGGMNTEKDNRLYAFGLGLGTAIDITKWLTLNPELSCRYLYQGNWKDRNLLNRFDLAFNFKLSKGISITTGPSANIYYTDQDNPVENYAYLLNRTDRFNLGNRKLRGWIGWGAAITIF</sequence>
<dbReference type="Gene3D" id="2.60.40.1120">
    <property type="entry name" value="Carboxypeptidase-like, regulatory domain"/>
    <property type="match status" value="1"/>
</dbReference>
<evidence type="ECO:0000313" key="1">
    <source>
        <dbReference type="EMBL" id="KIO76637.1"/>
    </source>
</evidence>
<reference evidence="1 2" key="1">
    <citation type="submission" date="2015-01" db="EMBL/GenBank/DDBJ databases">
        <title>Draft genome sequence of Pedobacter sp. NL19 isolated from sludge of an effluent treatment pond in an abandoned uranium mine.</title>
        <authorList>
            <person name="Santos T."/>
            <person name="Caetano T."/>
            <person name="Covas C."/>
            <person name="Cruz A."/>
            <person name="Mendo S."/>
        </authorList>
    </citation>
    <scope>NUCLEOTIDE SEQUENCE [LARGE SCALE GENOMIC DNA]</scope>
    <source>
        <strain evidence="1 2">NL19</strain>
    </source>
</reference>
<dbReference type="EMBL" id="JXRA01000058">
    <property type="protein sequence ID" value="KIO76637.1"/>
    <property type="molecule type" value="Genomic_DNA"/>
</dbReference>
<evidence type="ECO:0008006" key="3">
    <source>
        <dbReference type="Google" id="ProtNLM"/>
    </source>
</evidence>
<accession>A0A0D0GH70</accession>
<dbReference type="OrthoDB" id="5505971at2"/>
<dbReference type="InterPro" id="IPR008969">
    <property type="entry name" value="CarboxyPept-like_regulatory"/>
</dbReference>
<dbReference type="RefSeq" id="WP_041882815.1">
    <property type="nucleotide sequence ID" value="NZ_CP157278.1"/>
</dbReference>
<proteinExistence type="predicted"/>
<dbReference type="AlphaFoldDB" id="A0A0D0GH70"/>
<organism evidence="1 2">
    <name type="scientific">Pedobacter lusitanus</name>
    <dbReference type="NCBI Taxonomy" id="1503925"/>
    <lineage>
        <taxon>Bacteria</taxon>
        <taxon>Pseudomonadati</taxon>
        <taxon>Bacteroidota</taxon>
        <taxon>Sphingobacteriia</taxon>
        <taxon>Sphingobacteriales</taxon>
        <taxon>Sphingobacteriaceae</taxon>
        <taxon>Pedobacter</taxon>
    </lineage>
</organism>
<keyword evidence="2" id="KW-1185">Reference proteome</keyword>
<evidence type="ECO:0000313" key="2">
    <source>
        <dbReference type="Proteomes" id="UP000032049"/>
    </source>
</evidence>
<name>A0A0D0GH70_9SPHI</name>